<dbReference type="Pfam" id="PF06888">
    <property type="entry name" value="Put_Phosphatase"/>
    <property type="match status" value="2"/>
</dbReference>
<name>A0A9Q0FKN1_9ROSI</name>
<dbReference type="InterPro" id="IPR036412">
    <property type="entry name" value="HAD-like_sf"/>
</dbReference>
<comment type="cofactor">
    <cofactor evidence="2">
        <name>Mg(2+)</name>
        <dbReference type="ChEBI" id="CHEBI:18420"/>
    </cofactor>
</comment>
<dbReference type="PANTHER" id="PTHR20889:SF22">
    <property type="entry name" value="INORGANIC PYROPHOSPHATASE 2"/>
    <property type="match status" value="1"/>
</dbReference>
<keyword evidence="4" id="KW-1185">Reference proteome</keyword>
<protein>
    <submittedName>
        <fullName evidence="3">Uncharacterized protein</fullName>
    </submittedName>
</protein>
<feature type="binding site" evidence="2">
    <location>
        <position position="9"/>
    </location>
    <ligand>
        <name>Mg(2+)</name>
        <dbReference type="ChEBI" id="CHEBI:18420"/>
    </ligand>
</feature>
<evidence type="ECO:0000313" key="3">
    <source>
        <dbReference type="EMBL" id="KAJ4833284.1"/>
    </source>
</evidence>
<reference evidence="3" key="1">
    <citation type="submission" date="2022-02" db="EMBL/GenBank/DDBJ databases">
        <authorList>
            <person name="Henning P.M."/>
            <person name="McCubbin A.G."/>
            <person name="Shore J.S."/>
        </authorList>
    </citation>
    <scope>NUCLEOTIDE SEQUENCE</scope>
    <source>
        <strain evidence="3">F60SS</strain>
        <tissue evidence="3">Leaves</tissue>
    </source>
</reference>
<dbReference type="GO" id="GO:0016791">
    <property type="term" value="F:phosphatase activity"/>
    <property type="evidence" value="ECO:0007669"/>
    <property type="project" value="InterPro"/>
</dbReference>
<organism evidence="3 4">
    <name type="scientific">Turnera subulata</name>
    <dbReference type="NCBI Taxonomy" id="218843"/>
    <lineage>
        <taxon>Eukaryota</taxon>
        <taxon>Viridiplantae</taxon>
        <taxon>Streptophyta</taxon>
        <taxon>Embryophyta</taxon>
        <taxon>Tracheophyta</taxon>
        <taxon>Spermatophyta</taxon>
        <taxon>Magnoliopsida</taxon>
        <taxon>eudicotyledons</taxon>
        <taxon>Gunneridae</taxon>
        <taxon>Pentapetalae</taxon>
        <taxon>rosids</taxon>
        <taxon>fabids</taxon>
        <taxon>Malpighiales</taxon>
        <taxon>Passifloraceae</taxon>
        <taxon>Turnera</taxon>
    </lineage>
</organism>
<gene>
    <name evidence="3" type="ORF">Tsubulata_013214</name>
</gene>
<dbReference type="Gene3D" id="3.40.50.1000">
    <property type="entry name" value="HAD superfamily/HAD-like"/>
    <property type="match status" value="1"/>
</dbReference>
<evidence type="ECO:0000256" key="1">
    <source>
        <dbReference type="PIRSR" id="PIRSR031051-1"/>
    </source>
</evidence>
<dbReference type="PANTHER" id="PTHR20889">
    <property type="entry name" value="PHOSPHATASE, ORPHAN 1, 2"/>
    <property type="match status" value="1"/>
</dbReference>
<feature type="binding site" evidence="2">
    <location>
        <position position="11"/>
    </location>
    <ligand>
        <name>Mg(2+)</name>
        <dbReference type="ChEBI" id="CHEBI:18420"/>
    </ligand>
</feature>
<dbReference type="PIRSF" id="PIRSF031051">
    <property type="entry name" value="PyrdxlP_Pase_PHOSPHO2"/>
    <property type="match status" value="1"/>
</dbReference>
<feature type="binding site" evidence="2">
    <location>
        <position position="142"/>
    </location>
    <ligand>
        <name>Mg(2+)</name>
        <dbReference type="ChEBI" id="CHEBI:18420"/>
    </ligand>
</feature>
<feature type="active site" description="Nucleophile" evidence="1">
    <location>
        <position position="9"/>
    </location>
</feature>
<keyword evidence="2" id="KW-0479">Metal-binding</keyword>
<dbReference type="GO" id="GO:0046872">
    <property type="term" value="F:metal ion binding"/>
    <property type="evidence" value="ECO:0007669"/>
    <property type="project" value="UniProtKB-KW"/>
</dbReference>
<evidence type="ECO:0000256" key="2">
    <source>
        <dbReference type="PIRSR" id="PIRSR031051-3"/>
    </source>
</evidence>
<dbReference type="EMBL" id="JAKUCV010004978">
    <property type="protein sequence ID" value="KAJ4833284.1"/>
    <property type="molecule type" value="Genomic_DNA"/>
</dbReference>
<dbReference type="AlphaFoldDB" id="A0A9Q0FKN1"/>
<reference evidence="3" key="2">
    <citation type="journal article" date="2023" name="Plants (Basel)">
        <title>Annotation of the Turnera subulata (Passifloraceae) Draft Genome Reveals the S-Locus Evolved after the Divergence of Turneroideae from Passifloroideae in a Stepwise Manner.</title>
        <authorList>
            <person name="Henning P.M."/>
            <person name="Roalson E.H."/>
            <person name="Mir W."/>
            <person name="McCubbin A.G."/>
            <person name="Shore J.S."/>
        </authorList>
    </citation>
    <scope>NUCLEOTIDE SEQUENCE</scope>
    <source>
        <strain evidence="3">F60SS</strain>
    </source>
</reference>
<dbReference type="SUPFAM" id="SSF56784">
    <property type="entry name" value="HAD-like"/>
    <property type="match status" value="1"/>
</dbReference>
<proteinExistence type="predicted"/>
<keyword evidence="2" id="KW-0460">Magnesium</keyword>
<accession>A0A9Q0FKN1</accession>
<dbReference type="OrthoDB" id="10267182at2759"/>
<dbReference type="InterPro" id="IPR016965">
    <property type="entry name" value="Pase_PHOSPHO-typ"/>
</dbReference>
<sequence>MAKVVMVFDFDKTIIDCDSDNWVVEHLGVNEVFSQLLPTLSWNHLMDRMMMELHSRGKTTQDIADCLKQIPLHPRIISAIKSAHASGYHPYCYVNFVPLISVLTVTIWLKPERCDLRIGLVMESIRKSIPGDADKLFIYVGDGTPDFCAALQLGGTDILMPRKNFPFWELICNNPMLIKANIQEWNDGMELGTILLNVSNTMITDQNSNERPDALIPVDCKSQTASISGPDVYNRNVLPVPQ</sequence>
<dbReference type="InterPro" id="IPR023214">
    <property type="entry name" value="HAD_sf"/>
</dbReference>
<dbReference type="Proteomes" id="UP001141552">
    <property type="component" value="Unassembled WGS sequence"/>
</dbReference>
<feature type="active site" description="Proton donor" evidence="1">
    <location>
        <position position="11"/>
    </location>
</feature>
<comment type="caution">
    <text evidence="3">The sequence shown here is derived from an EMBL/GenBank/DDBJ whole genome shotgun (WGS) entry which is preliminary data.</text>
</comment>
<evidence type="ECO:0000313" key="4">
    <source>
        <dbReference type="Proteomes" id="UP001141552"/>
    </source>
</evidence>